<protein>
    <submittedName>
        <fullName evidence="2">Uncharacterized protein</fullName>
    </submittedName>
</protein>
<feature type="transmembrane region" description="Helical" evidence="1">
    <location>
        <begin position="114"/>
        <end position="130"/>
    </location>
</feature>
<evidence type="ECO:0000313" key="3">
    <source>
        <dbReference type="Proteomes" id="UP001319921"/>
    </source>
</evidence>
<organism evidence="2 3">
    <name type="scientific">Saccharolobus caldissimus</name>
    <dbReference type="NCBI Taxonomy" id="1702097"/>
    <lineage>
        <taxon>Archaea</taxon>
        <taxon>Thermoproteota</taxon>
        <taxon>Thermoprotei</taxon>
        <taxon>Sulfolobales</taxon>
        <taxon>Sulfolobaceae</taxon>
        <taxon>Saccharolobus</taxon>
    </lineage>
</organism>
<evidence type="ECO:0000313" key="2">
    <source>
        <dbReference type="EMBL" id="BDB97873.1"/>
    </source>
</evidence>
<keyword evidence="1" id="KW-0812">Transmembrane</keyword>
<keyword evidence="1" id="KW-1133">Transmembrane helix</keyword>
<evidence type="ECO:0000256" key="1">
    <source>
        <dbReference type="SAM" id="Phobius"/>
    </source>
</evidence>
<dbReference type="EMBL" id="AP025226">
    <property type="protein sequence ID" value="BDB97873.1"/>
    <property type="molecule type" value="Genomic_DNA"/>
</dbReference>
<sequence>MMKREILLASIISLALAIAILSMPDILEPIAHKVLLALGIYWPLAIFIIGIIHGIKPDEHTWPITISYGLMQKNIKNAMLSTAVFASALTIVWSSLSALTGELFSFFQNYNLDPYVDIVVGLTMIGNIIII</sequence>
<keyword evidence="1" id="KW-0472">Membrane</keyword>
<feature type="transmembrane region" description="Helical" evidence="1">
    <location>
        <begin position="34"/>
        <end position="55"/>
    </location>
</feature>
<dbReference type="Proteomes" id="UP001319921">
    <property type="component" value="Chromosome"/>
</dbReference>
<feature type="transmembrane region" description="Helical" evidence="1">
    <location>
        <begin position="75"/>
        <end position="94"/>
    </location>
</feature>
<dbReference type="AlphaFoldDB" id="A0AAQ4CPZ2"/>
<keyword evidence="3" id="KW-1185">Reference proteome</keyword>
<proteinExistence type="predicted"/>
<name>A0AAQ4CPZ2_9CREN</name>
<gene>
    <name evidence="2" type="ORF">SACC_08900</name>
</gene>
<accession>A0AAQ4CPZ2</accession>
<dbReference type="GeneID" id="68865633"/>
<dbReference type="RefSeq" id="WP_229571837.1">
    <property type="nucleotide sequence ID" value="NZ_AP025226.1"/>
</dbReference>
<dbReference type="KEGG" id="scas:SACC_08900"/>
<reference evidence="2 3" key="1">
    <citation type="journal article" date="2022" name="Microbiol. Resour. Announc.">
        <title>Complete Genome Sequence of the Hyperthermophilic and Acidophilic Archaeon Saccharolobus caldissimus Strain HS-3T.</title>
        <authorList>
            <person name="Sakai H.D."/>
            <person name="Kurosawa N."/>
        </authorList>
    </citation>
    <scope>NUCLEOTIDE SEQUENCE [LARGE SCALE GENOMIC DNA]</scope>
    <source>
        <strain evidence="2 3">JCM32116</strain>
    </source>
</reference>